<dbReference type="Proteomes" id="UP000183365">
    <property type="component" value="Unassembled WGS sequence"/>
</dbReference>
<accession>A0A1L0B0A8</accession>
<evidence type="ECO:0000313" key="2">
    <source>
        <dbReference type="EMBL" id="SGZ39228.1"/>
    </source>
</evidence>
<sequence>MAIKINIKSKGKKVASANTNNKKNNNLFNDKSKKKKEEKVMPEKVMITTYKNDFIDNDSNEKALKVNTDSKTKILNIIKDVKPVNKEDLPKEKQNGDHIEDSMKKSIGILKMIGFTDNDIYESFA</sequence>
<feature type="compositionally biased region" description="Low complexity" evidence="1">
    <location>
        <begin position="14"/>
        <end position="29"/>
    </location>
</feature>
<dbReference type="OrthoDB" id="3973369at2759"/>
<organism evidence="2 3">
    <name type="scientific">Hanseniaspora guilliermondii</name>
    <dbReference type="NCBI Taxonomy" id="56406"/>
    <lineage>
        <taxon>Eukaryota</taxon>
        <taxon>Fungi</taxon>
        <taxon>Dikarya</taxon>
        <taxon>Ascomycota</taxon>
        <taxon>Saccharomycotina</taxon>
        <taxon>Saccharomycetes</taxon>
        <taxon>Saccharomycodales</taxon>
        <taxon>Saccharomycodaceae</taxon>
        <taxon>Hanseniaspora</taxon>
    </lineage>
</organism>
<protein>
    <submittedName>
        <fullName evidence="2">Uncharacterized protein</fullName>
    </submittedName>
</protein>
<reference evidence="3" key="1">
    <citation type="submission" date="2016-11" db="EMBL/GenBank/DDBJ databases">
        <authorList>
            <person name="Guldener U."/>
        </authorList>
    </citation>
    <scope>NUCLEOTIDE SEQUENCE [LARGE SCALE GENOMIC DNA]</scope>
</reference>
<name>A0A1L0B0A8_9ASCO</name>
<dbReference type="AlphaFoldDB" id="A0A1L0B0A8"/>
<gene>
    <name evidence="2" type="ORF">HGUI_01428</name>
</gene>
<proteinExistence type="predicted"/>
<evidence type="ECO:0000256" key="1">
    <source>
        <dbReference type="SAM" id="MobiDB-lite"/>
    </source>
</evidence>
<evidence type="ECO:0000313" key="3">
    <source>
        <dbReference type="Proteomes" id="UP000183365"/>
    </source>
</evidence>
<dbReference type="VEuPathDB" id="FungiDB:HGUI_01428"/>
<feature type="region of interest" description="Disordered" evidence="1">
    <location>
        <begin position="1"/>
        <end position="40"/>
    </location>
</feature>
<dbReference type="EMBL" id="FQNF01000019">
    <property type="protein sequence ID" value="SGZ39228.1"/>
    <property type="molecule type" value="Genomic_DNA"/>
</dbReference>
<keyword evidence="3" id="KW-1185">Reference proteome</keyword>